<keyword evidence="1" id="KW-0812">Transmembrane</keyword>
<organism evidence="2 3">
    <name type="scientific">Quisquiliibacterium transsilvanicum</name>
    <dbReference type="NCBI Taxonomy" id="1549638"/>
    <lineage>
        <taxon>Bacteria</taxon>
        <taxon>Pseudomonadati</taxon>
        <taxon>Pseudomonadota</taxon>
        <taxon>Betaproteobacteria</taxon>
        <taxon>Burkholderiales</taxon>
        <taxon>Burkholderiaceae</taxon>
        <taxon>Quisquiliibacterium</taxon>
    </lineage>
</organism>
<evidence type="ECO:0000313" key="3">
    <source>
        <dbReference type="Proteomes" id="UP000532440"/>
    </source>
</evidence>
<comment type="caution">
    <text evidence="2">The sequence shown here is derived from an EMBL/GenBank/DDBJ whole genome shotgun (WGS) entry which is preliminary data.</text>
</comment>
<reference evidence="2 3" key="1">
    <citation type="submission" date="2020-08" db="EMBL/GenBank/DDBJ databases">
        <title>Genomic Encyclopedia of Type Strains, Phase IV (KMG-IV): sequencing the most valuable type-strain genomes for metagenomic binning, comparative biology and taxonomic classification.</title>
        <authorList>
            <person name="Goeker M."/>
        </authorList>
    </citation>
    <scope>NUCLEOTIDE SEQUENCE [LARGE SCALE GENOMIC DNA]</scope>
    <source>
        <strain evidence="2 3">DSM 29781</strain>
    </source>
</reference>
<protein>
    <submittedName>
        <fullName evidence="2">Uncharacterized protein</fullName>
    </submittedName>
</protein>
<dbReference type="AlphaFoldDB" id="A0A7W8HDT9"/>
<dbReference type="Pfam" id="PF05982">
    <property type="entry name" value="Sbt_1"/>
    <property type="match status" value="1"/>
</dbReference>
<keyword evidence="1" id="KW-1133">Transmembrane helix</keyword>
<feature type="transmembrane region" description="Helical" evidence="1">
    <location>
        <begin position="56"/>
        <end position="78"/>
    </location>
</feature>
<sequence length="121" mass="13304">MLDPVVLFFLLGVVARLARSDLRLPEPLYETLSIYLLLAIGLKGGIELARQPLAEVLPLAGTAILLSAAIPFLLFPLLRGSPRCSRCSVTCSRACWRCSCWRWGWWPAAACRSCGAPESSW</sequence>
<keyword evidence="1" id="KW-0472">Membrane</keyword>
<gene>
    <name evidence="2" type="ORF">HNQ70_000203</name>
</gene>
<accession>A0A7W8HDT9</accession>
<dbReference type="PANTHER" id="PTHR40400">
    <property type="entry name" value="SLR1512 PROTEIN"/>
    <property type="match status" value="1"/>
</dbReference>
<evidence type="ECO:0000256" key="1">
    <source>
        <dbReference type="SAM" id="Phobius"/>
    </source>
</evidence>
<proteinExistence type="predicted"/>
<keyword evidence="3" id="KW-1185">Reference proteome</keyword>
<evidence type="ECO:0000313" key="2">
    <source>
        <dbReference type="EMBL" id="MBB5270219.1"/>
    </source>
</evidence>
<dbReference type="PANTHER" id="PTHR40400:SF1">
    <property type="entry name" value="SLR1512 PROTEIN"/>
    <property type="match status" value="1"/>
</dbReference>
<dbReference type="RefSeq" id="WP_246434525.1">
    <property type="nucleotide sequence ID" value="NZ_BAABEW010000003.1"/>
</dbReference>
<dbReference type="EMBL" id="JACHGB010000001">
    <property type="protein sequence ID" value="MBB5270219.1"/>
    <property type="molecule type" value="Genomic_DNA"/>
</dbReference>
<name>A0A7W8HDT9_9BURK</name>
<dbReference type="Proteomes" id="UP000532440">
    <property type="component" value="Unassembled WGS sequence"/>
</dbReference>
<dbReference type="InterPro" id="IPR010293">
    <property type="entry name" value="Sbt_1"/>
</dbReference>